<dbReference type="EMBL" id="BAABIL010000585">
    <property type="protein sequence ID" value="GAA4656983.1"/>
    <property type="molecule type" value="Genomic_DNA"/>
</dbReference>
<dbReference type="Proteomes" id="UP001501195">
    <property type="component" value="Unassembled WGS sequence"/>
</dbReference>
<reference evidence="2" key="1">
    <citation type="journal article" date="2019" name="Int. J. Syst. Evol. Microbiol.">
        <title>The Global Catalogue of Microorganisms (GCM) 10K type strain sequencing project: providing services to taxonomists for standard genome sequencing and annotation.</title>
        <authorList>
            <consortium name="The Broad Institute Genomics Platform"/>
            <consortium name="The Broad Institute Genome Sequencing Center for Infectious Disease"/>
            <person name="Wu L."/>
            <person name="Ma J."/>
        </authorList>
    </citation>
    <scope>NUCLEOTIDE SEQUENCE [LARGE SCALE GENOMIC DNA]</scope>
    <source>
        <strain evidence="2">JCM 18126</strain>
    </source>
</reference>
<name>A0ABP8VAL9_9ACTN</name>
<sequence length="283" mass="28973">MAATLTTPPAAPARGPAYPDPVLDLPRSARLAAWGAAVAGRRAALDRAVAAVQREDEPHTLRWSTTAPALPGGASATTLRELLPALPAGSRTEVVLPAPGDPVGLPGPADVNAEALDAGECVVLEVPGAPQRWALVPAVEVFGSAWEPGVLVEWAVHAALPRRAPAVVDLPTAERELRTALTAAVQALAALDVARWRPDAADRIAAVREGGLRPDALPSHHDPRAVRVAQSAAQVMAIVELAGQDDGAAVTGYEVAGRGRALREVADTARRALAAAVNAGSAP</sequence>
<evidence type="ECO:0000313" key="1">
    <source>
        <dbReference type="EMBL" id="GAA4656983.1"/>
    </source>
</evidence>
<gene>
    <name evidence="1" type="ORF">GCM10023225_31580</name>
</gene>
<protein>
    <submittedName>
        <fullName evidence="1">Uncharacterized protein</fullName>
    </submittedName>
</protein>
<organism evidence="1 2">
    <name type="scientific">Kineococcus glutinatus</name>
    <dbReference type="NCBI Taxonomy" id="1070872"/>
    <lineage>
        <taxon>Bacteria</taxon>
        <taxon>Bacillati</taxon>
        <taxon>Actinomycetota</taxon>
        <taxon>Actinomycetes</taxon>
        <taxon>Kineosporiales</taxon>
        <taxon>Kineosporiaceae</taxon>
        <taxon>Kineococcus</taxon>
    </lineage>
</organism>
<keyword evidence="2" id="KW-1185">Reference proteome</keyword>
<proteinExistence type="predicted"/>
<accession>A0ABP8VAL9</accession>
<evidence type="ECO:0000313" key="2">
    <source>
        <dbReference type="Proteomes" id="UP001501195"/>
    </source>
</evidence>
<comment type="caution">
    <text evidence="1">The sequence shown here is derived from an EMBL/GenBank/DDBJ whole genome shotgun (WGS) entry which is preliminary data.</text>
</comment>